<gene>
    <name evidence="4" type="primary">cpaB</name>
    <name evidence="4" type="ORF">M9978_03770</name>
</gene>
<dbReference type="Proteomes" id="UP001139451">
    <property type="component" value="Unassembled WGS sequence"/>
</dbReference>
<dbReference type="AlphaFoldDB" id="A0A9X2KKF0"/>
<comment type="caution">
    <text evidence="4">The sequence shown here is derived from an EMBL/GenBank/DDBJ whole genome shotgun (WGS) entry which is preliminary data.</text>
</comment>
<keyword evidence="2" id="KW-1133">Transmembrane helix</keyword>
<reference evidence="4" key="1">
    <citation type="submission" date="2022-05" db="EMBL/GenBank/DDBJ databases">
        <title>Sphingomonas sp. strain MG17 Genome sequencing and assembly.</title>
        <authorList>
            <person name="Kim I."/>
        </authorList>
    </citation>
    <scope>NUCLEOTIDE SEQUENCE</scope>
    <source>
        <strain evidence="4">MG17</strain>
    </source>
</reference>
<dbReference type="CDD" id="cd11614">
    <property type="entry name" value="SAF_CpaB_FlgA_like"/>
    <property type="match status" value="1"/>
</dbReference>
<feature type="region of interest" description="Disordered" evidence="1">
    <location>
        <begin position="255"/>
        <end position="280"/>
    </location>
</feature>
<organism evidence="4 5">
    <name type="scientific">Sphingomonas tagetis</name>
    <dbReference type="NCBI Taxonomy" id="2949092"/>
    <lineage>
        <taxon>Bacteria</taxon>
        <taxon>Pseudomonadati</taxon>
        <taxon>Pseudomonadota</taxon>
        <taxon>Alphaproteobacteria</taxon>
        <taxon>Sphingomonadales</taxon>
        <taxon>Sphingomonadaceae</taxon>
        <taxon>Sphingomonas</taxon>
    </lineage>
</organism>
<sequence>MRSQSIIILAIAVVIGLAAVFLANSYLGRVEQTQAQTAQGTRKVAVARVPIDFGAQITPDKVKLIDWPAESIPAGAFHSIEQLLPMGKARVALRPMLTDEPILRPKLAGEGGRATISAVLKPGMRAAAVRVNDVAGVAGFVLPGDVVDVLVTRSPADMSGGGGQITDVLLQKVRVIAIDQDANDNTDKPVIGKTATLEVTQLDSQKLALAQQVGTLSLVLGTVAGDTNPSVETVSVEDLRDGAFVGGYSAPRPVAFRPSGPASPPPPRAAAPRQRAAAPLGSEIQVVRGTENKSYEVGRYAGF</sequence>
<name>A0A9X2KKF0_9SPHN</name>
<keyword evidence="5" id="KW-1185">Reference proteome</keyword>
<proteinExistence type="predicted"/>
<dbReference type="InterPro" id="IPR017592">
    <property type="entry name" value="Pilus_assmbl_Flp-typ_CpaB"/>
</dbReference>
<keyword evidence="2" id="KW-0812">Transmembrane</keyword>
<protein>
    <submittedName>
        <fullName evidence="4">Flp pilus assembly protein CpaB</fullName>
    </submittedName>
</protein>
<keyword evidence="2" id="KW-0472">Membrane</keyword>
<feature type="transmembrane region" description="Helical" evidence="2">
    <location>
        <begin position="7"/>
        <end position="27"/>
    </location>
</feature>
<evidence type="ECO:0000313" key="5">
    <source>
        <dbReference type="Proteomes" id="UP001139451"/>
    </source>
</evidence>
<dbReference type="InterPro" id="IPR031571">
    <property type="entry name" value="RcpC_dom"/>
</dbReference>
<evidence type="ECO:0000256" key="1">
    <source>
        <dbReference type="SAM" id="MobiDB-lite"/>
    </source>
</evidence>
<evidence type="ECO:0000256" key="2">
    <source>
        <dbReference type="SAM" id="Phobius"/>
    </source>
</evidence>
<dbReference type="RefSeq" id="WP_302053771.1">
    <property type="nucleotide sequence ID" value="NZ_JAMLDX010000002.1"/>
</dbReference>
<accession>A0A9X2KKF0</accession>
<feature type="compositionally biased region" description="Low complexity" evidence="1">
    <location>
        <begin position="270"/>
        <end position="279"/>
    </location>
</feature>
<evidence type="ECO:0000259" key="3">
    <source>
        <dbReference type="SMART" id="SM00858"/>
    </source>
</evidence>
<feature type="domain" description="SAF" evidence="3">
    <location>
        <begin position="42"/>
        <end position="108"/>
    </location>
</feature>
<dbReference type="Pfam" id="PF16976">
    <property type="entry name" value="RcpC"/>
    <property type="match status" value="1"/>
</dbReference>
<evidence type="ECO:0000313" key="4">
    <source>
        <dbReference type="EMBL" id="MCP3729537.1"/>
    </source>
</evidence>
<dbReference type="Pfam" id="PF08666">
    <property type="entry name" value="SAF"/>
    <property type="match status" value="1"/>
</dbReference>
<dbReference type="NCBIfam" id="TIGR03177">
    <property type="entry name" value="pilus_cpaB"/>
    <property type="match status" value="1"/>
</dbReference>
<dbReference type="SMART" id="SM00858">
    <property type="entry name" value="SAF"/>
    <property type="match status" value="1"/>
</dbReference>
<dbReference type="InterPro" id="IPR013974">
    <property type="entry name" value="SAF"/>
</dbReference>
<dbReference type="EMBL" id="JAMLDX010000002">
    <property type="protein sequence ID" value="MCP3729537.1"/>
    <property type="molecule type" value="Genomic_DNA"/>
</dbReference>